<dbReference type="OrthoDB" id="4469117at2759"/>
<keyword evidence="2" id="KW-1185">Reference proteome</keyword>
<name>A0A395HK67_ASPHC</name>
<dbReference type="GeneID" id="37195011"/>
<accession>A0A395HK67</accession>
<reference evidence="1 2" key="1">
    <citation type="submission" date="2018-02" db="EMBL/GenBank/DDBJ databases">
        <title>The genomes of Aspergillus section Nigri reveals drivers in fungal speciation.</title>
        <authorList>
            <consortium name="DOE Joint Genome Institute"/>
            <person name="Vesth T.C."/>
            <person name="Nybo J."/>
            <person name="Theobald S."/>
            <person name="Brandl J."/>
            <person name="Frisvad J.C."/>
            <person name="Nielsen K.F."/>
            <person name="Lyhne E.K."/>
            <person name="Kogle M.E."/>
            <person name="Kuo A."/>
            <person name="Riley R."/>
            <person name="Clum A."/>
            <person name="Nolan M."/>
            <person name="Lipzen A."/>
            <person name="Salamov A."/>
            <person name="Henrissat B."/>
            <person name="Wiebenga A."/>
            <person name="De vries R.P."/>
            <person name="Grigoriev I.V."/>
            <person name="Mortensen U.H."/>
            <person name="Andersen M.R."/>
            <person name="Baker S.E."/>
        </authorList>
    </citation>
    <scope>NUCLEOTIDE SEQUENCE [LARGE SCALE GENOMIC DNA]</scope>
    <source>
        <strain evidence="1 2">CBS 101889</strain>
    </source>
</reference>
<dbReference type="Proteomes" id="UP000248961">
    <property type="component" value="Unassembled WGS sequence"/>
</dbReference>
<evidence type="ECO:0000313" key="1">
    <source>
        <dbReference type="EMBL" id="RAL07909.1"/>
    </source>
</evidence>
<dbReference type="VEuPathDB" id="FungiDB:BO97DRAFT_230646"/>
<dbReference type="RefSeq" id="XP_025547063.1">
    <property type="nucleotide sequence ID" value="XM_025690722.1"/>
</dbReference>
<protein>
    <submittedName>
        <fullName evidence="1">Uncharacterized protein</fullName>
    </submittedName>
</protein>
<sequence length="180" mass="20234">MQPSMNACMNALGMISSSIEEETWETEFEGHSITVTGEKEPLQRLRSHRTSPAADPERSELLIPVLTFCIPPNVDEPWEFAVRFLQHEVNTQRQNHDYPADTTFAGVACCEQLGRYRIFYEASPADPGPLLGYTSPRGQVELPMTLDPMDHSIIQHLGAFVLFMLLQKNGRQARAEATTD</sequence>
<gene>
    <name evidence="1" type="ORF">BO97DRAFT_230646</name>
</gene>
<evidence type="ECO:0000313" key="2">
    <source>
        <dbReference type="Proteomes" id="UP000248961"/>
    </source>
</evidence>
<dbReference type="EMBL" id="KZ824322">
    <property type="protein sequence ID" value="RAL07909.1"/>
    <property type="molecule type" value="Genomic_DNA"/>
</dbReference>
<proteinExistence type="predicted"/>
<dbReference type="AlphaFoldDB" id="A0A395HK67"/>
<organism evidence="1 2">
    <name type="scientific">Aspergillus homomorphus (strain CBS 101889)</name>
    <dbReference type="NCBI Taxonomy" id="1450537"/>
    <lineage>
        <taxon>Eukaryota</taxon>
        <taxon>Fungi</taxon>
        <taxon>Dikarya</taxon>
        <taxon>Ascomycota</taxon>
        <taxon>Pezizomycotina</taxon>
        <taxon>Eurotiomycetes</taxon>
        <taxon>Eurotiomycetidae</taxon>
        <taxon>Eurotiales</taxon>
        <taxon>Aspergillaceae</taxon>
        <taxon>Aspergillus</taxon>
        <taxon>Aspergillus subgen. Circumdati</taxon>
    </lineage>
</organism>